<name>A0A930RDD2_STRIT</name>
<evidence type="ECO:0000313" key="2">
    <source>
        <dbReference type="EMBL" id="MBF1712918.1"/>
    </source>
</evidence>
<proteinExistence type="predicted"/>
<gene>
    <name evidence="2" type="ORF">HXO88_04155</name>
</gene>
<reference evidence="2" key="1">
    <citation type="submission" date="2020-04" db="EMBL/GenBank/DDBJ databases">
        <title>Deep metagenomics examines the oral microbiome during advanced dental caries in children, revealing novel taxa and co-occurrences with host molecules.</title>
        <authorList>
            <person name="Baker J.L."/>
            <person name="Morton J.T."/>
            <person name="Dinis M."/>
            <person name="Alvarez R."/>
            <person name="Tran N.C."/>
            <person name="Knight R."/>
            <person name="Edlund A."/>
        </authorList>
    </citation>
    <scope>NUCLEOTIDE SEQUENCE</scope>
    <source>
        <strain evidence="2">JCVI_23_bin.22</strain>
    </source>
</reference>
<keyword evidence="1" id="KW-1133">Transmembrane helix</keyword>
<sequence>MNLDLFNDLFNNETNTIETDTLSIKEHAISTQDDVIQIDNISMMTKATLRFKISWKEIIFIIIMLILILFPIEFIPNVIPIILLVLYGYVAYRRYEKYLKTRYYIEFNLGSSKNSYLFFEQEEFRNKVYDLIKKSFGDKNQVTFVDIKHQQIGGEQHIFEKGSSNATVLGDDNVIGNNFGSGNNVAIKGDNNVNSNSVKDSTVEESSINTNIEFPWVKLLEQLQTIISNSSELSEQTVKVLKKLLIAVEKKDEDEFTVIVKENASFFNQQFIKDLISGTLGGIISSLLLGK</sequence>
<accession>A0A930RDD2</accession>
<evidence type="ECO:0000256" key="1">
    <source>
        <dbReference type="SAM" id="Phobius"/>
    </source>
</evidence>
<evidence type="ECO:0000313" key="3">
    <source>
        <dbReference type="Proteomes" id="UP000721045"/>
    </source>
</evidence>
<feature type="transmembrane region" description="Helical" evidence="1">
    <location>
        <begin position="53"/>
        <end position="72"/>
    </location>
</feature>
<dbReference type="Proteomes" id="UP000721045">
    <property type="component" value="Unassembled WGS sequence"/>
</dbReference>
<organism evidence="2 3">
    <name type="scientific">Streptococcus intermedius</name>
    <dbReference type="NCBI Taxonomy" id="1338"/>
    <lineage>
        <taxon>Bacteria</taxon>
        <taxon>Bacillati</taxon>
        <taxon>Bacillota</taxon>
        <taxon>Bacilli</taxon>
        <taxon>Lactobacillales</taxon>
        <taxon>Streptococcaceae</taxon>
        <taxon>Streptococcus</taxon>
        <taxon>Streptococcus anginosus group</taxon>
    </lineage>
</organism>
<comment type="caution">
    <text evidence="2">The sequence shown here is derived from an EMBL/GenBank/DDBJ whole genome shotgun (WGS) entry which is preliminary data.</text>
</comment>
<keyword evidence="1" id="KW-0812">Transmembrane</keyword>
<dbReference type="EMBL" id="JABZYP010000011">
    <property type="protein sequence ID" value="MBF1712918.1"/>
    <property type="molecule type" value="Genomic_DNA"/>
</dbReference>
<dbReference type="AlphaFoldDB" id="A0A930RDD2"/>
<protein>
    <submittedName>
        <fullName evidence="2">Uncharacterized protein</fullName>
    </submittedName>
</protein>
<keyword evidence="1" id="KW-0472">Membrane</keyword>
<dbReference type="RefSeq" id="WP_002269364.1">
    <property type="nucleotide sequence ID" value="NZ_CP053999.1"/>
</dbReference>